<accession>A0A549T884</accession>
<name>A0A549T884_9HYPH</name>
<dbReference type="RefSeq" id="WP_143125793.1">
    <property type="nucleotide sequence ID" value="NZ_VJMG01000036.1"/>
</dbReference>
<comment type="caution">
    <text evidence="2">The sequence shown here is derived from an EMBL/GenBank/DDBJ whole genome shotgun (WGS) entry which is preliminary data.</text>
</comment>
<dbReference type="EMBL" id="VJMG01000036">
    <property type="protein sequence ID" value="TRL38081.1"/>
    <property type="molecule type" value="Genomic_DNA"/>
</dbReference>
<dbReference type="AlphaFoldDB" id="A0A549T884"/>
<proteinExistence type="predicted"/>
<evidence type="ECO:0000313" key="3">
    <source>
        <dbReference type="Proteomes" id="UP000316801"/>
    </source>
</evidence>
<gene>
    <name evidence="2" type="ORF">FNA46_13840</name>
</gene>
<keyword evidence="1" id="KW-0812">Transmembrane</keyword>
<dbReference type="Proteomes" id="UP000316801">
    <property type="component" value="Unassembled WGS sequence"/>
</dbReference>
<evidence type="ECO:0000256" key="1">
    <source>
        <dbReference type="SAM" id="Phobius"/>
    </source>
</evidence>
<keyword evidence="3" id="KW-1185">Reference proteome</keyword>
<keyword evidence="1" id="KW-0472">Membrane</keyword>
<reference evidence="2 3" key="1">
    <citation type="submission" date="2019-07" db="EMBL/GenBank/DDBJ databases">
        <title>Ln-dependent methylotrophs.</title>
        <authorList>
            <person name="Tani A."/>
        </authorList>
    </citation>
    <scope>NUCLEOTIDE SEQUENCE [LARGE SCALE GENOMIC DNA]</scope>
    <source>
        <strain evidence="2 3">SM12</strain>
    </source>
</reference>
<protein>
    <submittedName>
        <fullName evidence="2">Uncharacterized protein</fullName>
    </submittedName>
</protein>
<feature type="transmembrane region" description="Helical" evidence="1">
    <location>
        <begin position="70"/>
        <end position="91"/>
    </location>
</feature>
<keyword evidence="1" id="KW-1133">Transmembrane helix</keyword>
<feature type="transmembrane region" description="Helical" evidence="1">
    <location>
        <begin position="21"/>
        <end position="39"/>
    </location>
</feature>
<sequence length="110" mass="12120">MFLDDEEATTRLRLRRLGSSIWIAAAALAACVVMMLALVETAQAGELPTFSEVVVPQLLFSPASSGDQRVLFGALTLIFTMAAAGLWRLSFRDLPSKTQRKTEDTRISRF</sequence>
<organism evidence="2 3">
    <name type="scientific">Rhizobium straminoryzae</name>
    <dbReference type="NCBI Taxonomy" id="1387186"/>
    <lineage>
        <taxon>Bacteria</taxon>
        <taxon>Pseudomonadati</taxon>
        <taxon>Pseudomonadota</taxon>
        <taxon>Alphaproteobacteria</taxon>
        <taxon>Hyphomicrobiales</taxon>
        <taxon>Rhizobiaceae</taxon>
        <taxon>Rhizobium/Agrobacterium group</taxon>
        <taxon>Rhizobium</taxon>
    </lineage>
</organism>
<evidence type="ECO:0000313" key="2">
    <source>
        <dbReference type="EMBL" id="TRL38081.1"/>
    </source>
</evidence>